<accession>C9LJN8</accession>
<dbReference type="STRING" id="626522.GCWU000325_02451"/>
<comment type="similarity">
    <text evidence="1">Belongs to the CvfB family.</text>
</comment>
<proteinExistence type="inferred from homology"/>
<reference evidence="3" key="1">
    <citation type="submission" date="2009-09" db="EMBL/GenBank/DDBJ databases">
        <authorList>
            <person name="Weinstock G."/>
            <person name="Sodergren E."/>
            <person name="Clifton S."/>
            <person name="Fulton L."/>
            <person name="Fulton B."/>
            <person name="Courtney L."/>
            <person name="Fronick C."/>
            <person name="Harrison M."/>
            <person name="Strong C."/>
            <person name="Farmer C."/>
            <person name="Delahaunty K."/>
            <person name="Markovic C."/>
            <person name="Hall O."/>
            <person name="Minx P."/>
            <person name="Tomlinson C."/>
            <person name="Mitreva M."/>
            <person name="Nelson J."/>
            <person name="Hou S."/>
            <person name="Wollam A."/>
            <person name="Pepin K.H."/>
            <person name="Johnson M."/>
            <person name="Bhonagiri V."/>
            <person name="Nash W.E."/>
            <person name="Warren W."/>
            <person name="Chinwalla A."/>
            <person name="Mardis E.R."/>
            <person name="Wilson R.K."/>
        </authorList>
    </citation>
    <scope>NUCLEOTIDE SEQUENCE [LARGE SCALE GENOMIC DNA]</scope>
    <source>
        <strain evidence="3">ATCC 51259</strain>
    </source>
</reference>
<dbReference type="GO" id="GO:0003676">
    <property type="term" value="F:nucleic acid binding"/>
    <property type="evidence" value="ECO:0007669"/>
    <property type="project" value="InterPro"/>
</dbReference>
<dbReference type="RefSeq" id="WP_006256256.1">
    <property type="nucleotide sequence ID" value="NZ_GG700643.1"/>
</dbReference>
<dbReference type="InterPro" id="IPR012340">
    <property type="entry name" value="NA-bd_OB-fold"/>
</dbReference>
<sequence>MIKLGDYNTLRIIRFTDHGAYLDGGEVGEILLPKTYVEREMRPNDEVTAFICLDQQERLVATLETPLARVGDFAFLRVAWTNEHGAFLDWGLMKDLFVPFREQRMRMERGRSYIVYVRIDEETQRLIATAKVERHLKSATPEDFHRGQEVELLIWRKTPIGYKVIVDNKVDGMIYDNQIFEPIHIGDRCSGTVVTVREDGKLDVSLQRIGANRFRDFSETLLEELKAAGGELPFSDRSSAEAIAERFGVSKKTFKRALGTLYRQRLIRLSDEKIVLIYQ</sequence>
<dbReference type="EMBL" id="ACIJ02000028">
    <property type="protein sequence ID" value="EEX70410.1"/>
    <property type="molecule type" value="Genomic_DNA"/>
</dbReference>
<dbReference type="PANTHER" id="PTHR37296">
    <property type="entry name" value="CONSERVED VIRULENCE FACTOR B"/>
    <property type="match status" value="1"/>
</dbReference>
<keyword evidence="4" id="KW-1185">Reference proteome</keyword>
<evidence type="ECO:0000256" key="1">
    <source>
        <dbReference type="PIRNR" id="PIRNR012524"/>
    </source>
</evidence>
<dbReference type="HOGENOM" id="CLU_064885_1_0_10"/>
<feature type="domain" description="S1 motif" evidence="2">
    <location>
        <begin position="145"/>
        <end position="207"/>
    </location>
</feature>
<evidence type="ECO:0000259" key="2">
    <source>
        <dbReference type="SMART" id="SM00316"/>
    </source>
</evidence>
<dbReference type="Proteomes" id="UP000003460">
    <property type="component" value="Unassembled WGS sequence"/>
</dbReference>
<gene>
    <name evidence="3" type="ORF">GCWU000325_02451</name>
</gene>
<feature type="domain" description="S1 motif" evidence="2">
    <location>
        <begin position="3"/>
        <end position="64"/>
    </location>
</feature>
<dbReference type="InterPro" id="IPR036388">
    <property type="entry name" value="WH-like_DNA-bd_sf"/>
</dbReference>
<dbReference type="Gene3D" id="2.40.50.140">
    <property type="entry name" value="Nucleic acid-binding proteins"/>
    <property type="match status" value="2"/>
</dbReference>
<dbReference type="InterPro" id="IPR040764">
    <property type="entry name" value="CvfB_WH"/>
</dbReference>
<dbReference type="Gene3D" id="1.10.10.10">
    <property type="entry name" value="Winged helix-like DNA-binding domain superfamily/Winged helix DNA-binding domain"/>
    <property type="match status" value="1"/>
</dbReference>
<dbReference type="InterPro" id="IPR036390">
    <property type="entry name" value="WH_DNA-bd_sf"/>
</dbReference>
<dbReference type="InterPro" id="IPR039566">
    <property type="entry name" value="CvfB_S1_st"/>
</dbReference>
<dbReference type="AlphaFoldDB" id="C9LJN8"/>
<evidence type="ECO:0000313" key="3">
    <source>
        <dbReference type="EMBL" id="EEX70410.1"/>
    </source>
</evidence>
<name>C9LJN8_9BACT</name>
<dbReference type="InterPro" id="IPR003029">
    <property type="entry name" value="S1_domain"/>
</dbReference>
<dbReference type="GeneID" id="84577062"/>
<dbReference type="Pfam" id="PF17783">
    <property type="entry name" value="WHD_CvfB"/>
    <property type="match status" value="1"/>
</dbReference>
<dbReference type="OrthoDB" id="9801597at2"/>
<dbReference type="PIRSF" id="PIRSF012524">
    <property type="entry name" value="YitL_S1"/>
    <property type="match status" value="1"/>
</dbReference>
<dbReference type="PANTHER" id="PTHR37296:SF1">
    <property type="entry name" value="CONSERVED VIRULENCE FACTOR B"/>
    <property type="match status" value="1"/>
</dbReference>
<dbReference type="Pfam" id="PF13509">
    <property type="entry name" value="S1_2"/>
    <property type="match status" value="1"/>
</dbReference>
<dbReference type="SMART" id="SM00316">
    <property type="entry name" value="S1"/>
    <property type="match status" value="2"/>
</dbReference>
<evidence type="ECO:0000313" key="4">
    <source>
        <dbReference type="Proteomes" id="UP000003460"/>
    </source>
</evidence>
<dbReference type="eggNOG" id="COG2996">
    <property type="taxonomic scope" value="Bacteria"/>
</dbReference>
<protein>
    <recommendedName>
        <fullName evidence="2">S1 motif domain-containing protein</fullName>
    </recommendedName>
</protein>
<dbReference type="InterPro" id="IPR014464">
    <property type="entry name" value="CvfB_fam"/>
</dbReference>
<dbReference type="SUPFAM" id="SSF46785">
    <property type="entry name" value="Winged helix' DNA-binding domain"/>
    <property type="match status" value="1"/>
</dbReference>
<comment type="caution">
    <text evidence="3">The sequence shown here is derived from an EMBL/GenBank/DDBJ whole genome shotgun (WGS) entry which is preliminary data.</text>
</comment>
<organism evidence="3 4">
    <name type="scientific">Alloprevotella tannerae ATCC 51259</name>
    <dbReference type="NCBI Taxonomy" id="626522"/>
    <lineage>
        <taxon>Bacteria</taxon>
        <taxon>Pseudomonadati</taxon>
        <taxon>Bacteroidota</taxon>
        <taxon>Bacteroidia</taxon>
        <taxon>Bacteroidales</taxon>
        <taxon>Prevotellaceae</taxon>
        <taxon>Alloprevotella</taxon>
    </lineage>
</organism>